<name>A0A8F5BLF5_SACSH</name>
<dbReference type="KEGG" id="sshi:J5U23_00143"/>
<reference evidence="2" key="1">
    <citation type="journal article" date="2021" name="Environ. Microbiol.">
        <title>New insights into the diversity and evolution of the archaeal mobilome from three complete genomes of Saccharolobus shibatae.</title>
        <authorList>
            <person name="Medvedeva S."/>
            <person name="Brandt D."/>
            <person name="Cvirkaite-Krupovic V."/>
            <person name="Liu Y."/>
            <person name="Severinov K."/>
            <person name="Ishino S."/>
            <person name="Ishino Y."/>
            <person name="Prangishvili D."/>
            <person name="Kalinowski J."/>
            <person name="Krupovic M."/>
        </authorList>
    </citation>
    <scope>NUCLEOTIDE SEQUENCE</scope>
    <source>
        <strain evidence="2">B12</strain>
    </source>
</reference>
<dbReference type="RefSeq" id="WP_218259038.1">
    <property type="nucleotide sequence ID" value="NZ_CP077717.1"/>
</dbReference>
<dbReference type="EMBL" id="CP077717">
    <property type="protein sequence ID" value="QXJ27281.1"/>
    <property type="molecule type" value="Genomic_DNA"/>
</dbReference>
<protein>
    <submittedName>
        <fullName evidence="2">Uncharacterized protein</fullName>
    </submittedName>
</protein>
<evidence type="ECO:0000313" key="3">
    <source>
        <dbReference type="Proteomes" id="UP000694018"/>
    </source>
</evidence>
<evidence type="ECO:0000313" key="2">
    <source>
        <dbReference type="EMBL" id="QXJ27281.1"/>
    </source>
</evidence>
<gene>
    <name evidence="2" type="ORF">J5U23_00143</name>
</gene>
<dbReference type="AlphaFoldDB" id="A0A8F5BLF5"/>
<dbReference type="Proteomes" id="UP000694018">
    <property type="component" value="Chromosome"/>
</dbReference>
<keyword evidence="1" id="KW-0175">Coiled coil</keyword>
<accession>A0A8F5BLF5</accession>
<dbReference type="OrthoDB" id="42906at2157"/>
<proteinExistence type="predicted"/>
<feature type="coiled-coil region" evidence="1">
    <location>
        <begin position="18"/>
        <end position="45"/>
    </location>
</feature>
<organism evidence="2 3">
    <name type="scientific">Saccharolobus shibatae (strain ATCC 51178 / DSM 5389 / JCM 8931 / NBRC 15437 / B12)</name>
    <name type="common">Sulfolobus shibatae</name>
    <dbReference type="NCBI Taxonomy" id="523848"/>
    <lineage>
        <taxon>Archaea</taxon>
        <taxon>Thermoproteota</taxon>
        <taxon>Thermoprotei</taxon>
        <taxon>Sulfolobales</taxon>
        <taxon>Sulfolobaceae</taxon>
        <taxon>Saccharolobus</taxon>
    </lineage>
</organism>
<evidence type="ECO:0000256" key="1">
    <source>
        <dbReference type="SAM" id="Coils"/>
    </source>
</evidence>
<sequence length="130" mass="14805">MSSVTEDNLKPNIVLLSTSDLEQEIRQLTEELKNIKDNNNEEHKKIYAIVDNITRTLNWINIAKSQGVWKSKTCKHAINFVCQAWNISDESKLGIPSDVIVINDDGTKRVVVSKFSEICIVCPLYEARRS</sequence>
<dbReference type="GeneID" id="65561764"/>